<reference evidence="4 5" key="1">
    <citation type="submission" date="2020-08" db="EMBL/GenBank/DDBJ databases">
        <title>Novel species isolated from subtropical streams in China.</title>
        <authorList>
            <person name="Lu H."/>
        </authorList>
    </citation>
    <scope>NUCLEOTIDE SEQUENCE [LARGE SCALE GENOMIC DNA]</scope>
    <source>
        <strain evidence="4 5">KCTC 52442</strain>
    </source>
</reference>
<protein>
    <recommendedName>
        <fullName evidence="3">Lipoxygenase domain-containing protein</fullName>
    </recommendedName>
</protein>
<evidence type="ECO:0000256" key="2">
    <source>
        <dbReference type="ARBA" id="ARBA00023002"/>
    </source>
</evidence>
<keyword evidence="1" id="KW-0479">Metal-binding</keyword>
<evidence type="ECO:0000259" key="3">
    <source>
        <dbReference type="PROSITE" id="PS51393"/>
    </source>
</evidence>
<dbReference type="RefSeq" id="WP_186889899.1">
    <property type="nucleotide sequence ID" value="NZ_JACOFU010000002.1"/>
</dbReference>
<dbReference type="InterPro" id="IPR013819">
    <property type="entry name" value="LipOase_C"/>
</dbReference>
<dbReference type="SUPFAM" id="SSF48484">
    <property type="entry name" value="Lipoxigenase"/>
    <property type="match status" value="1"/>
</dbReference>
<evidence type="ECO:0000256" key="1">
    <source>
        <dbReference type="ARBA" id="ARBA00022723"/>
    </source>
</evidence>
<dbReference type="Pfam" id="PF00305">
    <property type="entry name" value="Lipoxygenase"/>
    <property type="match status" value="1"/>
</dbReference>
<comment type="caution">
    <text evidence="4">The sequence shown here is derived from an EMBL/GenBank/DDBJ whole genome shotgun (WGS) entry which is preliminary data.</text>
</comment>
<dbReference type="InterPro" id="IPR036226">
    <property type="entry name" value="LipOase_C_sf"/>
</dbReference>
<sequence>MKSPWIPAFNYVNGVKQAQRFSASVTTAALLNEVLTMFVWLFSAQHTVINDGAYNQAAFVPNASTLMYAPPANKTSSQWTPADLLACLPSQTYTYPEVGGMNFLDIQLNASVTGQGPYPETVFGRGVLEPSSDFLQDTYGFTDNALRNVVDQYYQDVRKIAQAIQLRQAKDIAKYFSLYPNSDAVPRTVVFNLITPINVMNTIQT</sequence>
<dbReference type="PANTHER" id="PTHR11771">
    <property type="entry name" value="LIPOXYGENASE"/>
    <property type="match status" value="1"/>
</dbReference>
<gene>
    <name evidence="4" type="ORF">H8K33_04940</name>
</gene>
<dbReference type="Gene3D" id="1.20.245.10">
    <property type="entry name" value="Lipoxygenase-1, Domain 5"/>
    <property type="match status" value="1"/>
</dbReference>
<dbReference type="InterPro" id="IPR000907">
    <property type="entry name" value="LipOase"/>
</dbReference>
<name>A0ABR6XMV7_9BURK</name>
<dbReference type="EMBL" id="JACOFU010000002">
    <property type="protein sequence ID" value="MBC3830845.1"/>
    <property type="molecule type" value="Genomic_DNA"/>
</dbReference>
<dbReference type="Proteomes" id="UP000643610">
    <property type="component" value="Unassembled WGS sequence"/>
</dbReference>
<organism evidence="4 5">
    <name type="scientific">Undibacterium amnicola</name>
    <dbReference type="NCBI Taxonomy" id="1834038"/>
    <lineage>
        <taxon>Bacteria</taxon>
        <taxon>Pseudomonadati</taxon>
        <taxon>Pseudomonadota</taxon>
        <taxon>Betaproteobacteria</taxon>
        <taxon>Burkholderiales</taxon>
        <taxon>Oxalobacteraceae</taxon>
        <taxon>Undibacterium</taxon>
    </lineage>
</organism>
<evidence type="ECO:0000313" key="4">
    <source>
        <dbReference type="EMBL" id="MBC3830845.1"/>
    </source>
</evidence>
<dbReference type="PROSITE" id="PS51393">
    <property type="entry name" value="LIPOXYGENASE_3"/>
    <property type="match status" value="1"/>
</dbReference>
<keyword evidence="2" id="KW-0560">Oxidoreductase</keyword>
<accession>A0ABR6XMV7</accession>
<proteinExistence type="predicted"/>
<feature type="domain" description="Lipoxygenase" evidence="3">
    <location>
        <begin position="1"/>
        <end position="191"/>
    </location>
</feature>
<evidence type="ECO:0000313" key="5">
    <source>
        <dbReference type="Proteomes" id="UP000643610"/>
    </source>
</evidence>
<keyword evidence="5" id="KW-1185">Reference proteome</keyword>